<proteinExistence type="inferred from homology"/>
<dbReference type="Proteomes" id="UP000198806">
    <property type="component" value="Unassembled WGS sequence"/>
</dbReference>
<feature type="transmembrane region" description="Helical" evidence="5">
    <location>
        <begin position="63"/>
        <end position="89"/>
    </location>
</feature>
<keyword evidence="5" id="KW-0653">Protein transport</keyword>
<dbReference type="GO" id="GO:0009977">
    <property type="term" value="F:proton motive force dependent protein transmembrane transporter activity"/>
    <property type="evidence" value="ECO:0007669"/>
    <property type="project" value="TreeGrafter"/>
</dbReference>
<dbReference type="GO" id="GO:0065002">
    <property type="term" value="P:intracellular protein transmembrane transport"/>
    <property type="evidence" value="ECO:0007669"/>
    <property type="project" value="TreeGrafter"/>
</dbReference>
<feature type="transmembrane region" description="Helical" evidence="5">
    <location>
        <begin position="150"/>
        <end position="177"/>
    </location>
</feature>
<dbReference type="PANTHER" id="PTHR30371">
    <property type="entry name" value="SEC-INDEPENDENT PROTEIN TRANSLOCASE PROTEIN TATC"/>
    <property type="match status" value="1"/>
</dbReference>
<sequence length="247" mass="27684">MDSTKKTNKLVEHLAALRKRLIIILVVNIGAALVCYQFMKTLIQYILNLNPGMQFVYLSPSENFMACIELAITCAIVICSPITILQIWMFVSAGLYKKEKLYVLLSLFFGFFFFIGGVLFCYYVALPITLDFFMRISLETVTAAVSIRSFISFCNTMLLCFGVVFELPVVAFLLSLLGILKPAFLKKSHGVLILIIFIIAAIITPPDVVTQIMLGVPMTILLELSILICTIVDKSKKKKRVMSESHT</sequence>
<feature type="transmembrane region" description="Helical" evidence="5">
    <location>
        <begin position="101"/>
        <end position="130"/>
    </location>
</feature>
<comment type="function">
    <text evidence="5">Part of the twin-arginine translocation (Tat) system that transports large folded proteins containing a characteristic twin-arginine motif in their signal peptide across membranes.</text>
</comment>
<evidence type="ECO:0000256" key="3">
    <source>
        <dbReference type="ARBA" id="ARBA00022989"/>
    </source>
</evidence>
<reference evidence="6 7" key="1">
    <citation type="submission" date="2016-10" db="EMBL/GenBank/DDBJ databases">
        <authorList>
            <person name="de Groot N.N."/>
        </authorList>
    </citation>
    <scope>NUCLEOTIDE SEQUENCE [LARGE SCALE GENOMIC DNA]</scope>
    <source>
        <strain evidence="6 7">DSM 1283</strain>
    </source>
</reference>
<keyword evidence="5" id="KW-1003">Cell membrane</keyword>
<feature type="transmembrane region" description="Helical" evidence="5">
    <location>
        <begin position="212"/>
        <end position="232"/>
    </location>
</feature>
<dbReference type="STRING" id="1527.SAMN04489757_13832"/>
<evidence type="ECO:0000256" key="4">
    <source>
        <dbReference type="ARBA" id="ARBA00023136"/>
    </source>
</evidence>
<gene>
    <name evidence="5" type="primary">tatC</name>
    <name evidence="6" type="ORF">SAMN04489757_13832</name>
</gene>
<keyword evidence="2 5" id="KW-0812">Transmembrane</keyword>
<keyword evidence="5" id="KW-0811">Translocation</keyword>
<keyword evidence="3 5" id="KW-1133">Transmembrane helix</keyword>
<dbReference type="RefSeq" id="WP_091688066.1">
    <property type="nucleotide sequence ID" value="NZ_BAABFM010000011.1"/>
</dbReference>
<evidence type="ECO:0000256" key="2">
    <source>
        <dbReference type="ARBA" id="ARBA00022692"/>
    </source>
</evidence>
<dbReference type="HAMAP" id="MF_00902">
    <property type="entry name" value="TatC"/>
    <property type="match status" value="1"/>
</dbReference>
<evidence type="ECO:0000256" key="1">
    <source>
        <dbReference type="ARBA" id="ARBA00004141"/>
    </source>
</evidence>
<name>A0A1I5I2W3_9FIRM</name>
<comment type="subunit">
    <text evidence="5">Forms a complex with TatA.</text>
</comment>
<organism evidence="6 7">
    <name type="scientific">Anaerocolumna aminovalerica</name>
    <dbReference type="NCBI Taxonomy" id="1527"/>
    <lineage>
        <taxon>Bacteria</taxon>
        <taxon>Bacillati</taxon>
        <taxon>Bacillota</taxon>
        <taxon>Clostridia</taxon>
        <taxon>Lachnospirales</taxon>
        <taxon>Lachnospiraceae</taxon>
        <taxon>Anaerocolumna</taxon>
    </lineage>
</organism>
<comment type="similarity">
    <text evidence="5">Belongs to the TatC family.</text>
</comment>
<dbReference type="GO" id="GO:0043953">
    <property type="term" value="P:protein transport by the Tat complex"/>
    <property type="evidence" value="ECO:0007669"/>
    <property type="project" value="UniProtKB-UniRule"/>
</dbReference>
<accession>A0A1I5I2W3</accession>
<dbReference type="AlphaFoldDB" id="A0A1I5I2W3"/>
<dbReference type="Pfam" id="PF00902">
    <property type="entry name" value="TatC"/>
    <property type="match status" value="1"/>
</dbReference>
<evidence type="ECO:0000313" key="6">
    <source>
        <dbReference type="EMBL" id="SFO54883.1"/>
    </source>
</evidence>
<dbReference type="InterPro" id="IPR002033">
    <property type="entry name" value="TatC"/>
</dbReference>
<feature type="transmembrane region" description="Helical" evidence="5">
    <location>
        <begin position="21"/>
        <end position="43"/>
    </location>
</feature>
<keyword evidence="7" id="KW-1185">Reference proteome</keyword>
<dbReference type="PRINTS" id="PR01840">
    <property type="entry name" value="TATCFAMILY"/>
</dbReference>
<keyword evidence="5" id="KW-0813">Transport</keyword>
<comment type="subcellular location">
    <subcellularLocation>
        <location evidence="5">Cell membrane</location>
        <topology evidence="5">Multi-pass membrane protein</topology>
    </subcellularLocation>
    <subcellularLocation>
        <location evidence="1">Membrane</location>
        <topology evidence="1">Multi-pass membrane protein</topology>
    </subcellularLocation>
</comment>
<feature type="transmembrane region" description="Helical" evidence="5">
    <location>
        <begin position="189"/>
        <end position="206"/>
    </location>
</feature>
<evidence type="ECO:0000313" key="7">
    <source>
        <dbReference type="Proteomes" id="UP000198806"/>
    </source>
</evidence>
<evidence type="ECO:0000256" key="5">
    <source>
        <dbReference type="HAMAP-Rule" id="MF_00902"/>
    </source>
</evidence>
<dbReference type="NCBIfam" id="TIGR00945">
    <property type="entry name" value="tatC"/>
    <property type="match status" value="1"/>
</dbReference>
<dbReference type="EMBL" id="FOWD01000038">
    <property type="protein sequence ID" value="SFO54883.1"/>
    <property type="molecule type" value="Genomic_DNA"/>
</dbReference>
<protein>
    <recommendedName>
        <fullName evidence="5">Sec-independent protein translocase protein TatC</fullName>
    </recommendedName>
</protein>
<dbReference type="GO" id="GO:0033281">
    <property type="term" value="C:TAT protein transport complex"/>
    <property type="evidence" value="ECO:0007669"/>
    <property type="project" value="UniProtKB-UniRule"/>
</dbReference>
<keyword evidence="4 5" id="KW-0472">Membrane</keyword>
<dbReference type="OrthoDB" id="9777044at2"/>
<dbReference type="PANTHER" id="PTHR30371:SF0">
    <property type="entry name" value="SEC-INDEPENDENT PROTEIN TRANSLOCASE PROTEIN TATC, CHLOROPLASTIC-RELATED"/>
    <property type="match status" value="1"/>
</dbReference>